<name>A0A0V0XQH0_TRIPS</name>
<dbReference type="EMBL" id="JYDU01000175">
    <property type="protein sequence ID" value="KRX90123.1"/>
    <property type="molecule type" value="Genomic_DNA"/>
</dbReference>
<accession>A0A0V0XQH0</accession>
<proteinExistence type="predicted"/>
<reference evidence="1 2" key="1">
    <citation type="submission" date="2015-01" db="EMBL/GenBank/DDBJ databases">
        <title>Evolution of Trichinella species and genotypes.</title>
        <authorList>
            <person name="Korhonen P.K."/>
            <person name="Edoardo P."/>
            <person name="Giuseppe L.R."/>
            <person name="Gasser R.B."/>
        </authorList>
    </citation>
    <scope>NUCLEOTIDE SEQUENCE [LARGE SCALE GENOMIC DNA]</scope>
    <source>
        <strain evidence="1">ISS141</strain>
    </source>
</reference>
<dbReference type="AlphaFoldDB" id="A0A0V0XQH0"/>
<sequence>MHVAENSNFEITHRHSGKISRLVPFTTVQQVQQNVKTIKYVASAEEGVQQKYLTKHVDRV</sequence>
<dbReference type="Proteomes" id="UP000054815">
    <property type="component" value="Unassembled WGS sequence"/>
</dbReference>
<organism evidence="1 2">
    <name type="scientific">Trichinella pseudospiralis</name>
    <name type="common">Parasitic roundworm</name>
    <dbReference type="NCBI Taxonomy" id="6337"/>
    <lineage>
        <taxon>Eukaryota</taxon>
        <taxon>Metazoa</taxon>
        <taxon>Ecdysozoa</taxon>
        <taxon>Nematoda</taxon>
        <taxon>Enoplea</taxon>
        <taxon>Dorylaimia</taxon>
        <taxon>Trichinellida</taxon>
        <taxon>Trichinellidae</taxon>
        <taxon>Trichinella</taxon>
    </lineage>
</organism>
<gene>
    <name evidence="1" type="ORF">T4E_6410</name>
</gene>
<protein>
    <submittedName>
        <fullName evidence="1">Uncharacterized protein</fullName>
    </submittedName>
</protein>
<evidence type="ECO:0000313" key="2">
    <source>
        <dbReference type="Proteomes" id="UP000054815"/>
    </source>
</evidence>
<evidence type="ECO:0000313" key="1">
    <source>
        <dbReference type="EMBL" id="KRX90123.1"/>
    </source>
</evidence>
<comment type="caution">
    <text evidence="1">The sequence shown here is derived from an EMBL/GenBank/DDBJ whole genome shotgun (WGS) entry which is preliminary data.</text>
</comment>